<sequence>ILSFYGRNLAQIDSVSVGNTTTVNDLLAGGNVNVRYGLQAALSKPLAAESGLYYRRVVLYMPSETDGDNPPNIAAFVNSGDFQSCTDMSKSCGTRTYVVFDSLTLEKAALAETKRRLEQVAYKAQAYFKARMLLDPEHNVSVDYFRPAYGGCSPGLNDLQCLDTYTPLALMSAGNWATQTNLPSTIGLTNDELISAWGDPIQASNLADSETGSPPFTMVFRAPSPFGGFYSVTAVQQI</sequence>
<reference evidence="2" key="1">
    <citation type="journal article" date="2010" name="Nat. Biotechnol.">
        <title>Draft genome sequence of the oilseed species Ricinus communis.</title>
        <authorList>
            <person name="Chan A.P."/>
            <person name="Crabtree J."/>
            <person name="Zhao Q."/>
            <person name="Lorenzi H."/>
            <person name="Orvis J."/>
            <person name="Puiu D."/>
            <person name="Melake-Berhan A."/>
            <person name="Jones K.M."/>
            <person name="Redman J."/>
            <person name="Chen G."/>
            <person name="Cahoon E.B."/>
            <person name="Gedil M."/>
            <person name="Stanke M."/>
            <person name="Haas B.J."/>
            <person name="Wortman J.R."/>
            <person name="Fraser-Liggett C.M."/>
            <person name="Ravel J."/>
            <person name="Rabinowicz P.D."/>
        </authorList>
    </citation>
    <scope>NUCLEOTIDE SEQUENCE [LARGE SCALE GENOMIC DNA]</scope>
    <source>
        <strain evidence="2">cv. Hale</strain>
    </source>
</reference>
<evidence type="ECO:0000313" key="1">
    <source>
        <dbReference type="EMBL" id="EEF22083.1"/>
    </source>
</evidence>
<name>B9TPY1_RICCO</name>
<dbReference type="AlphaFoldDB" id="B9TPY1"/>
<feature type="non-terminal residue" evidence="1">
    <location>
        <position position="1"/>
    </location>
</feature>
<accession>B9TPY1</accession>
<proteinExistence type="predicted"/>
<keyword evidence="2" id="KW-1185">Reference proteome</keyword>
<dbReference type="Proteomes" id="UP000008311">
    <property type="component" value="Unassembled WGS sequence"/>
</dbReference>
<protein>
    <submittedName>
        <fullName evidence="1">Uncharacterized protein</fullName>
    </submittedName>
</protein>
<dbReference type="InParanoid" id="B9TPY1"/>
<evidence type="ECO:0000313" key="2">
    <source>
        <dbReference type="Proteomes" id="UP000008311"/>
    </source>
</evidence>
<organism evidence="1 2">
    <name type="scientific">Ricinus communis</name>
    <name type="common">Castor bean</name>
    <dbReference type="NCBI Taxonomy" id="3988"/>
    <lineage>
        <taxon>Eukaryota</taxon>
        <taxon>Viridiplantae</taxon>
        <taxon>Streptophyta</taxon>
        <taxon>Embryophyta</taxon>
        <taxon>Tracheophyta</taxon>
        <taxon>Spermatophyta</taxon>
        <taxon>Magnoliopsida</taxon>
        <taxon>eudicotyledons</taxon>
        <taxon>Gunneridae</taxon>
        <taxon>Pentapetalae</taxon>
        <taxon>rosids</taxon>
        <taxon>fabids</taxon>
        <taxon>Malpighiales</taxon>
        <taxon>Euphorbiaceae</taxon>
        <taxon>Acalyphoideae</taxon>
        <taxon>Acalypheae</taxon>
        <taxon>Ricinus</taxon>
    </lineage>
</organism>
<dbReference type="EMBL" id="EQ997292">
    <property type="protein sequence ID" value="EEF22083.1"/>
    <property type="molecule type" value="Genomic_DNA"/>
</dbReference>
<gene>
    <name evidence="1" type="ORF">RCOM_2086690</name>
</gene>